<reference evidence="2 3" key="1">
    <citation type="submission" date="2019-07" db="EMBL/GenBank/DDBJ databases">
        <title>Whole genome shotgun sequence of Reyranella soli NBRC 108950.</title>
        <authorList>
            <person name="Hosoyama A."/>
            <person name="Uohara A."/>
            <person name="Ohji S."/>
            <person name="Ichikawa N."/>
        </authorList>
    </citation>
    <scope>NUCLEOTIDE SEQUENCE [LARGE SCALE GENOMIC DNA]</scope>
    <source>
        <strain evidence="2 3">NBRC 108950</strain>
    </source>
</reference>
<dbReference type="InterPro" id="IPR052919">
    <property type="entry name" value="TA_system_RNase"/>
</dbReference>
<evidence type="ECO:0000259" key="1">
    <source>
        <dbReference type="Pfam" id="PF01850"/>
    </source>
</evidence>
<dbReference type="CDD" id="cd09872">
    <property type="entry name" value="PIN_Sll0205-like"/>
    <property type="match status" value="1"/>
</dbReference>
<feature type="domain" description="PIN" evidence="1">
    <location>
        <begin position="21"/>
        <end position="132"/>
    </location>
</feature>
<dbReference type="InterPro" id="IPR041705">
    <property type="entry name" value="PIN_Sll0205"/>
</dbReference>
<dbReference type="OrthoDB" id="9798990at2"/>
<dbReference type="Proteomes" id="UP000321058">
    <property type="component" value="Unassembled WGS sequence"/>
</dbReference>
<proteinExistence type="predicted"/>
<dbReference type="PANTHER" id="PTHR36173:SF2">
    <property type="entry name" value="RIBONUCLEASE VAPC16"/>
    <property type="match status" value="1"/>
</dbReference>
<dbReference type="SUPFAM" id="SSF88723">
    <property type="entry name" value="PIN domain-like"/>
    <property type="match status" value="1"/>
</dbReference>
<dbReference type="AlphaFoldDB" id="A0A512NNY6"/>
<name>A0A512NNY6_9HYPH</name>
<dbReference type="EMBL" id="BKAJ01000175">
    <property type="protein sequence ID" value="GEP60665.1"/>
    <property type="molecule type" value="Genomic_DNA"/>
</dbReference>
<sequence>MRRFRQSCSNNSDTIPDVELLLDTHVFIWWNVDPARLSEGTRSAIGDAENRVVVSAASVWEISIKRMIGKLAFNHDTLDAIAKAGFEALSITPGHADAAGSLPLHHTDPFDRLLVAQARIERLVLVTQDRRLVPYGVPLLGAV</sequence>
<dbReference type="PANTHER" id="PTHR36173">
    <property type="entry name" value="RIBONUCLEASE VAPC16-RELATED"/>
    <property type="match status" value="1"/>
</dbReference>
<organism evidence="2 3">
    <name type="scientific">Reyranella soli</name>
    <dbReference type="NCBI Taxonomy" id="1230389"/>
    <lineage>
        <taxon>Bacteria</taxon>
        <taxon>Pseudomonadati</taxon>
        <taxon>Pseudomonadota</taxon>
        <taxon>Alphaproteobacteria</taxon>
        <taxon>Hyphomicrobiales</taxon>
        <taxon>Reyranellaceae</taxon>
        <taxon>Reyranella</taxon>
    </lineage>
</organism>
<dbReference type="InterPro" id="IPR002716">
    <property type="entry name" value="PIN_dom"/>
</dbReference>
<evidence type="ECO:0000313" key="3">
    <source>
        <dbReference type="Proteomes" id="UP000321058"/>
    </source>
</evidence>
<accession>A0A512NNY6</accession>
<keyword evidence="3" id="KW-1185">Reference proteome</keyword>
<dbReference type="Pfam" id="PF01850">
    <property type="entry name" value="PIN"/>
    <property type="match status" value="1"/>
</dbReference>
<dbReference type="Gene3D" id="3.40.50.1010">
    <property type="entry name" value="5'-nuclease"/>
    <property type="match status" value="1"/>
</dbReference>
<protein>
    <submittedName>
        <fullName evidence="2">Twitching motility protein PilT</fullName>
    </submittedName>
</protein>
<dbReference type="InterPro" id="IPR029060">
    <property type="entry name" value="PIN-like_dom_sf"/>
</dbReference>
<comment type="caution">
    <text evidence="2">The sequence shown here is derived from an EMBL/GenBank/DDBJ whole genome shotgun (WGS) entry which is preliminary data.</text>
</comment>
<gene>
    <name evidence="2" type="ORF">RSO01_78310</name>
</gene>
<evidence type="ECO:0000313" key="2">
    <source>
        <dbReference type="EMBL" id="GEP60665.1"/>
    </source>
</evidence>